<dbReference type="AlphaFoldDB" id="A0A816FTX5"/>
<dbReference type="Proteomes" id="UP000663870">
    <property type="component" value="Unassembled WGS sequence"/>
</dbReference>
<dbReference type="Proteomes" id="UP000663854">
    <property type="component" value="Unassembled WGS sequence"/>
</dbReference>
<gene>
    <name evidence="3" type="ORF">JXQ802_LOCUS56757</name>
    <name evidence="2" type="ORF">PYM288_LOCUS40181</name>
</gene>
<feature type="compositionally biased region" description="Acidic residues" evidence="1">
    <location>
        <begin position="1"/>
        <end position="13"/>
    </location>
</feature>
<proteinExistence type="predicted"/>
<dbReference type="EMBL" id="CAJNOH010012003">
    <property type="protein sequence ID" value="CAF1531173.1"/>
    <property type="molecule type" value="Genomic_DNA"/>
</dbReference>
<feature type="compositionally biased region" description="Basic and acidic residues" evidence="1">
    <location>
        <begin position="14"/>
        <end position="27"/>
    </location>
</feature>
<sequence>MSNSGDEIEDDESNDSRDENRKNIKYK</sequence>
<accession>A0A816FTX5</accession>
<evidence type="ECO:0000313" key="4">
    <source>
        <dbReference type="Proteomes" id="UP000663870"/>
    </source>
</evidence>
<dbReference type="EMBL" id="CAJNOL010013870">
    <property type="protein sequence ID" value="CAF1665608.1"/>
    <property type="molecule type" value="Genomic_DNA"/>
</dbReference>
<evidence type="ECO:0000313" key="2">
    <source>
        <dbReference type="EMBL" id="CAF1531173.1"/>
    </source>
</evidence>
<comment type="caution">
    <text evidence="3">The sequence shown here is derived from an EMBL/GenBank/DDBJ whole genome shotgun (WGS) entry which is preliminary data.</text>
</comment>
<protein>
    <submittedName>
        <fullName evidence="3">Uncharacterized protein</fullName>
    </submittedName>
</protein>
<organism evidence="3 4">
    <name type="scientific">Rotaria sordida</name>
    <dbReference type="NCBI Taxonomy" id="392033"/>
    <lineage>
        <taxon>Eukaryota</taxon>
        <taxon>Metazoa</taxon>
        <taxon>Spiralia</taxon>
        <taxon>Gnathifera</taxon>
        <taxon>Rotifera</taxon>
        <taxon>Eurotatoria</taxon>
        <taxon>Bdelloidea</taxon>
        <taxon>Philodinida</taxon>
        <taxon>Philodinidae</taxon>
        <taxon>Rotaria</taxon>
    </lineage>
</organism>
<name>A0A816FTX5_9BILA</name>
<feature type="region of interest" description="Disordered" evidence="1">
    <location>
        <begin position="1"/>
        <end position="27"/>
    </location>
</feature>
<keyword evidence="4" id="KW-1185">Reference proteome</keyword>
<evidence type="ECO:0000256" key="1">
    <source>
        <dbReference type="SAM" id="MobiDB-lite"/>
    </source>
</evidence>
<reference evidence="3" key="1">
    <citation type="submission" date="2021-02" db="EMBL/GenBank/DDBJ databases">
        <authorList>
            <person name="Nowell W R."/>
        </authorList>
    </citation>
    <scope>NUCLEOTIDE SEQUENCE</scope>
</reference>
<evidence type="ECO:0000313" key="3">
    <source>
        <dbReference type="EMBL" id="CAF1665608.1"/>
    </source>
</evidence>
<feature type="non-terminal residue" evidence="3">
    <location>
        <position position="27"/>
    </location>
</feature>